<accession>D6Z0F9</accession>
<dbReference type="Proteomes" id="UP000001508">
    <property type="component" value="Chromosome"/>
</dbReference>
<comment type="cofactor">
    <cofactor evidence="1">
        <name>FAD</name>
        <dbReference type="ChEBI" id="CHEBI:57692"/>
    </cofactor>
</comment>
<dbReference type="InterPro" id="IPR023753">
    <property type="entry name" value="FAD/NAD-binding_dom"/>
</dbReference>
<evidence type="ECO:0000313" key="6">
    <source>
        <dbReference type="EMBL" id="ADH85188.1"/>
    </source>
</evidence>
<proteinExistence type="predicted"/>
<dbReference type="GO" id="GO:0003955">
    <property type="term" value="F:NAD(P)H dehydrogenase (quinone) activity"/>
    <property type="evidence" value="ECO:0007669"/>
    <property type="project" value="TreeGrafter"/>
</dbReference>
<sequence length="379" mass="41363">MSLNRGKKLVLVGGGHAHMQTLAAIGNFVRRGHSVTVVAPSPYHYYSGMGPGMLGGSYQPEEIRFATRQQVERLGGTFVLNRVTRIDAAAGEVELADGQRIAYDVLSCNAGSQVPTSLPVSFTEGAAVPVFTVKPIEKLWEARRQLQALAAAGSPKVAVIGGGPSAVEIAGNTWRLLREAGHQRPCIRIFAGRKLMGKASEEVRRRVNASLARRHIEVVEPGRVQEIRDGRVVLEGRNNNCKADFIFLAQGIRTATIFADSGLPVGPDGGLLVNEYLQCPGQPQIFGGGDCIHFEPQPLDKVGVYAVRQNPVLRHNLLAALEGDELRTFAPGGDYLLIYNLGDGTGVLQKRWLIFGGRLAFRLKDYIDRRFMRRFQQTA</sequence>
<dbReference type="Gene3D" id="3.50.50.100">
    <property type="match status" value="1"/>
</dbReference>
<dbReference type="Pfam" id="PF07992">
    <property type="entry name" value="Pyr_redox_2"/>
    <property type="match status" value="1"/>
</dbReference>
<dbReference type="SUPFAM" id="SSF51905">
    <property type="entry name" value="FAD/NAD(P)-binding domain"/>
    <property type="match status" value="2"/>
</dbReference>
<keyword evidence="7" id="KW-1185">Reference proteome</keyword>
<evidence type="ECO:0000256" key="2">
    <source>
        <dbReference type="ARBA" id="ARBA00022630"/>
    </source>
</evidence>
<gene>
    <name evidence="6" type="ordered locus">DaAHT2_0482</name>
</gene>
<keyword evidence="2" id="KW-0285">Flavoprotein</keyword>
<evidence type="ECO:0000256" key="1">
    <source>
        <dbReference type="ARBA" id="ARBA00001974"/>
    </source>
</evidence>
<evidence type="ECO:0000259" key="5">
    <source>
        <dbReference type="Pfam" id="PF07992"/>
    </source>
</evidence>
<dbReference type="InterPro" id="IPR036188">
    <property type="entry name" value="FAD/NAD-bd_sf"/>
</dbReference>
<dbReference type="PANTHER" id="PTHR42913:SF9">
    <property type="entry name" value="SLR1591 PROTEIN"/>
    <property type="match status" value="1"/>
</dbReference>
<reference evidence="7" key="1">
    <citation type="submission" date="2010-02" db="EMBL/GenBank/DDBJ databases">
        <title>Complete sequence of Desulfurivibrio alkaliphilus AHT2.</title>
        <authorList>
            <consortium name="US DOE Joint Genome Institute"/>
            <person name="Pitluck S."/>
            <person name="Chertkov O."/>
            <person name="Detter J.C."/>
            <person name="Han C."/>
            <person name="Tapia R."/>
            <person name="Larimer F."/>
            <person name="Land M."/>
            <person name="Hauser L."/>
            <person name="Kyrpides N."/>
            <person name="Mikhailova N."/>
            <person name="Sorokin D.Y."/>
            <person name="Muyzer G."/>
            <person name="Woyke T."/>
        </authorList>
    </citation>
    <scope>NUCLEOTIDE SEQUENCE [LARGE SCALE GENOMIC DNA]</scope>
    <source>
        <strain evidence="7">DSM 19089 / UNIQEM U267 / AHT2</strain>
    </source>
</reference>
<feature type="domain" description="FAD/NAD(P)-binding" evidence="5">
    <location>
        <begin position="8"/>
        <end position="297"/>
    </location>
</feature>
<dbReference type="HOGENOM" id="CLU_021377_4_0_7"/>
<protein>
    <submittedName>
        <fullName evidence="6">Pyridine nucleotide-disulfide oxidoreductase family protein</fullName>
    </submittedName>
</protein>
<dbReference type="STRING" id="589865.DaAHT2_0482"/>
<name>D6Z0F9_DESAT</name>
<dbReference type="RefSeq" id="WP_013162719.1">
    <property type="nucleotide sequence ID" value="NC_014216.1"/>
</dbReference>
<dbReference type="KEGG" id="dak:DaAHT2_0482"/>
<dbReference type="GO" id="GO:0019646">
    <property type="term" value="P:aerobic electron transport chain"/>
    <property type="evidence" value="ECO:0007669"/>
    <property type="project" value="TreeGrafter"/>
</dbReference>
<keyword evidence="4" id="KW-0560">Oxidoreductase</keyword>
<organism evidence="6 7">
    <name type="scientific">Desulfurivibrio alkaliphilus (strain DSM 19089 / UNIQEM U267 / AHT2)</name>
    <dbReference type="NCBI Taxonomy" id="589865"/>
    <lineage>
        <taxon>Bacteria</taxon>
        <taxon>Pseudomonadati</taxon>
        <taxon>Thermodesulfobacteriota</taxon>
        <taxon>Desulfobulbia</taxon>
        <taxon>Desulfobulbales</taxon>
        <taxon>Desulfobulbaceae</taxon>
        <taxon>Desulfurivibrio</taxon>
    </lineage>
</organism>
<dbReference type="EMBL" id="CP001940">
    <property type="protein sequence ID" value="ADH85188.1"/>
    <property type="molecule type" value="Genomic_DNA"/>
</dbReference>
<evidence type="ECO:0000313" key="7">
    <source>
        <dbReference type="Proteomes" id="UP000001508"/>
    </source>
</evidence>
<dbReference type="PANTHER" id="PTHR42913">
    <property type="entry name" value="APOPTOSIS-INDUCING FACTOR 1"/>
    <property type="match status" value="1"/>
</dbReference>
<dbReference type="InParanoid" id="D6Z0F9"/>
<evidence type="ECO:0000256" key="3">
    <source>
        <dbReference type="ARBA" id="ARBA00022827"/>
    </source>
</evidence>
<evidence type="ECO:0000256" key="4">
    <source>
        <dbReference type="ARBA" id="ARBA00023002"/>
    </source>
</evidence>
<keyword evidence="3" id="KW-0274">FAD</keyword>
<dbReference type="eggNOG" id="COG1252">
    <property type="taxonomic scope" value="Bacteria"/>
</dbReference>
<dbReference type="InterPro" id="IPR051169">
    <property type="entry name" value="NADH-Q_oxidoreductase"/>
</dbReference>
<dbReference type="AlphaFoldDB" id="D6Z0F9"/>
<dbReference type="OrthoDB" id="9767928at2"/>